<evidence type="ECO:0000313" key="2">
    <source>
        <dbReference type="EMBL" id="WAQ84260.1"/>
    </source>
</evidence>
<proteinExistence type="predicted"/>
<feature type="compositionally biased region" description="Polar residues" evidence="1">
    <location>
        <begin position="38"/>
        <end position="53"/>
    </location>
</feature>
<feature type="compositionally biased region" description="Basic and acidic residues" evidence="1">
    <location>
        <begin position="56"/>
        <end position="68"/>
    </location>
</feature>
<protein>
    <submittedName>
        <fullName evidence="2">Uncharacterized protein</fullName>
    </submittedName>
</protein>
<evidence type="ECO:0000313" key="3">
    <source>
        <dbReference type="Proteomes" id="UP001164743"/>
    </source>
</evidence>
<feature type="region of interest" description="Disordered" evidence="1">
    <location>
        <begin position="1"/>
        <end position="68"/>
    </location>
</feature>
<dbReference type="RefSeq" id="XP_053019815.1">
    <property type="nucleotide sequence ID" value="XM_053168625.1"/>
</dbReference>
<reference evidence="2" key="1">
    <citation type="submission" date="2022-10" db="EMBL/GenBank/DDBJ databases">
        <title>Puccinia triticina Genome sequencing and assembly.</title>
        <authorList>
            <person name="Li C."/>
        </authorList>
    </citation>
    <scope>NUCLEOTIDE SEQUENCE</scope>
    <source>
        <strain evidence="2">Pt15</strain>
    </source>
</reference>
<name>A0ABY7CKC9_9BASI</name>
<gene>
    <name evidence="2" type="ORF">PtA15_4A713</name>
</gene>
<organism evidence="2 3">
    <name type="scientific">Puccinia triticina</name>
    <dbReference type="NCBI Taxonomy" id="208348"/>
    <lineage>
        <taxon>Eukaryota</taxon>
        <taxon>Fungi</taxon>
        <taxon>Dikarya</taxon>
        <taxon>Basidiomycota</taxon>
        <taxon>Pucciniomycotina</taxon>
        <taxon>Pucciniomycetes</taxon>
        <taxon>Pucciniales</taxon>
        <taxon>Pucciniaceae</taxon>
        <taxon>Puccinia</taxon>
    </lineage>
</organism>
<dbReference type="Proteomes" id="UP001164743">
    <property type="component" value="Chromosome 4A"/>
</dbReference>
<accession>A0ABY7CKC9</accession>
<evidence type="ECO:0000256" key="1">
    <source>
        <dbReference type="SAM" id="MobiDB-lite"/>
    </source>
</evidence>
<sequence>MLKPAELDFPPPNPLQPSEIPGDLRVDHHRANPAVIGLQTQTTGHMSTLTSGRKGQKNDDQFDSGRRA</sequence>
<dbReference type="EMBL" id="CP110424">
    <property type="protein sequence ID" value="WAQ84260.1"/>
    <property type="molecule type" value="Genomic_DNA"/>
</dbReference>
<dbReference type="GeneID" id="77809520"/>
<keyword evidence="3" id="KW-1185">Reference proteome</keyword>